<accession>A0ABV2Q9G0</accession>
<evidence type="ECO:0000313" key="3">
    <source>
        <dbReference type="EMBL" id="MET4577670.1"/>
    </source>
</evidence>
<feature type="domain" description="Peroxisomal multifunctional enzyme type 2-like N-terminal" evidence="2">
    <location>
        <begin position="28"/>
        <end position="143"/>
    </location>
</feature>
<dbReference type="PANTHER" id="PTHR13078">
    <property type="entry name" value="PEROXISOMAL MULTIFUNCTIONAL ENZYME TYPE 2-RELATED"/>
    <property type="match status" value="1"/>
</dbReference>
<dbReference type="Pfam" id="PF01575">
    <property type="entry name" value="MaoC_dehydratas"/>
    <property type="match status" value="1"/>
</dbReference>
<dbReference type="EMBL" id="JBEPSH010000005">
    <property type="protein sequence ID" value="MET4577670.1"/>
    <property type="molecule type" value="Genomic_DNA"/>
</dbReference>
<dbReference type="Proteomes" id="UP001549320">
    <property type="component" value="Unassembled WGS sequence"/>
</dbReference>
<organism evidence="3 4">
    <name type="scientific">Ottowia thiooxydans</name>
    <dbReference type="NCBI Taxonomy" id="219182"/>
    <lineage>
        <taxon>Bacteria</taxon>
        <taxon>Pseudomonadati</taxon>
        <taxon>Pseudomonadota</taxon>
        <taxon>Betaproteobacteria</taxon>
        <taxon>Burkholderiales</taxon>
        <taxon>Comamonadaceae</taxon>
        <taxon>Ottowia</taxon>
    </lineage>
</organism>
<dbReference type="SUPFAM" id="SSF54637">
    <property type="entry name" value="Thioesterase/thiol ester dehydrase-isomerase"/>
    <property type="match status" value="2"/>
</dbReference>
<sequence>MTGEVTARAAPNLDLLKARNFPPVSQTFGERDCILYALGLGIGNDPCNVEQLRFVQGTRISVLPTIAAVLASPGEWMRDPSLGIKWERLVALSHHLEIRRPIPSAGTVHSHVKVTDVFDRGENRGALIHWQRELIDASTQECLAILKGLALARENGGFGGHAPPVAKREPEPAGPPQVCFRWSTLQMQALIYRLSGDLNPLHSDPEVAKAAGFEKPILHGLCSLGVACFAIVSKVCRGDTSALKEISARYTGVVYPGETLEVQIWHEGPNVRFRCRVEERDSVVLEGGTAQCLVL</sequence>
<keyword evidence="4" id="KW-1185">Reference proteome</keyword>
<gene>
    <name evidence="3" type="ORF">ABIE13_002781</name>
</gene>
<name>A0ABV2Q9G0_9BURK</name>
<reference evidence="3 4" key="1">
    <citation type="submission" date="2024-06" db="EMBL/GenBank/DDBJ databases">
        <title>Sorghum-associated microbial communities from plants grown in Nebraska, USA.</title>
        <authorList>
            <person name="Schachtman D."/>
        </authorList>
    </citation>
    <scope>NUCLEOTIDE SEQUENCE [LARGE SCALE GENOMIC DNA]</scope>
    <source>
        <strain evidence="3 4">2709</strain>
    </source>
</reference>
<protein>
    <submittedName>
        <fullName evidence="3">Acyl dehydratase</fullName>
    </submittedName>
</protein>
<proteinExistence type="predicted"/>
<evidence type="ECO:0000259" key="1">
    <source>
        <dbReference type="Pfam" id="PF01575"/>
    </source>
</evidence>
<evidence type="ECO:0000259" key="2">
    <source>
        <dbReference type="Pfam" id="PF22622"/>
    </source>
</evidence>
<dbReference type="Pfam" id="PF22622">
    <property type="entry name" value="MFE-2_hydrat-2_N"/>
    <property type="match status" value="1"/>
</dbReference>
<dbReference type="CDD" id="cd03448">
    <property type="entry name" value="HDE_HSD"/>
    <property type="match status" value="1"/>
</dbReference>
<dbReference type="Gene3D" id="3.10.129.10">
    <property type="entry name" value="Hotdog Thioesterase"/>
    <property type="match status" value="1"/>
</dbReference>
<dbReference type="InterPro" id="IPR054357">
    <property type="entry name" value="MFE-2_N"/>
</dbReference>
<dbReference type="InterPro" id="IPR029069">
    <property type="entry name" value="HotDog_dom_sf"/>
</dbReference>
<feature type="domain" description="MaoC-like" evidence="1">
    <location>
        <begin position="184"/>
        <end position="280"/>
    </location>
</feature>
<dbReference type="PANTHER" id="PTHR13078:SF56">
    <property type="entry name" value="PEROXISOMAL MULTIFUNCTIONAL ENZYME TYPE 2"/>
    <property type="match status" value="1"/>
</dbReference>
<dbReference type="RefSeq" id="WP_354444244.1">
    <property type="nucleotide sequence ID" value="NZ_JBEPSH010000005.1"/>
</dbReference>
<comment type="caution">
    <text evidence="3">The sequence shown here is derived from an EMBL/GenBank/DDBJ whole genome shotgun (WGS) entry which is preliminary data.</text>
</comment>
<dbReference type="InterPro" id="IPR002539">
    <property type="entry name" value="MaoC-like_dom"/>
</dbReference>
<evidence type="ECO:0000313" key="4">
    <source>
        <dbReference type="Proteomes" id="UP001549320"/>
    </source>
</evidence>